<evidence type="ECO:0000313" key="2">
    <source>
        <dbReference type="Proteomes" id="UP000177039"/>
    </source>
</evidence>
<proteinExistence type="predicted"/>
<comment type="caution">
    <text evidence="1">The sequence shown here is derived from an EMBL/GenBank/DDBJ whole genome shotgun (WGS) entry which is preliminary data.</text>
</comment>
<reference evidence="1 2" key="1">
    <citation type="journal article" date="2016" name="Nat. Commun.">
        <title>Thousands of microbial genomes shed light on interconnected biogeochemical processes in an aquifer system.</title>
        <authorList>
            <person name="Anantharaman K."/>
            <person name="Brown C.T."/>
            <person name="Hug L.A."/>
            <person name="Sharon I."/>
            <person name="Castelle C.J."/>
            <person name="Probst A.J."/>
            <person name="Thomas B.C."/>
            <person name="Singh A."/>
            <person name="Wilkins M.J."/>
            <person name="Karaoz U."/>
            <person name="Brodie E.L."/>
            <person name="Williams K.H."/>
            <person name="Hubbard S.S."/>
            <person name="Banfield J.F."/>
        </authorList>
    </citation>
    <scope>NUCLEOTIDE SEQUENCE [LARGE SCALE GENOMIC DNA]</scope>
</reference>
<accession>A0A1F5H375</accession>
<protein>
    <submittedName>
        <fullName evidence="1">Uncharacterized protein</fullName>
    </submittedName>
</protein>
<dbReference type="Proteomes" id="UP000177039">
    <property type="component" value="Unassembled WGS sequence"/>
</dbReference>
<gene>
    <name evidence="1" type="ORF">A3B54_00250</name>
</gene>
<dbReference type="EMBL" id="MFBT01000035">
    <property type="protein sequence ID" value="OGD98519.1"/>
    <property type="molecule type" value="Genomic_DNA"/>
</dbReference>
<sequence length="94" mass="11019">MNAQDLTLNIAVNLGRLGRWVADGKIARISRFMEETENYLKQLEVAPKSEKFNKTFEIFKQKFSTLKNNRNYDDTWAEEILTWANILTHRAKLA</sequence>
<dbReference type="AlphaFoldDB" id="A0A1F5H375"/>
<organism evidence="1 2">
    <name type="scientific">Candidatus Curtissbacteria bacterium RIFCSPLOWO2_01_FULL_42_50</name>
    <dbReference type="NCBI Taxonomy" id="1797730"/>
    <lineage>
        <taxon>Bacteria</taxon>
        <taxon>Candidatus Curtissiibacteriota</taxon>
    </lineage>
</organism>
<evidence type="ECO:0000313" key="1">
    <source>
        <dbReference type="EMBL" id="OGD98519.1"/>
    </source>
</evidence>
<name>A0A1F5H375_9BACT</name>